<dbReference type="EMBL" id="JBFOLJ010000003">
    <property type="protein sequence ID" value="KAL2548073.1"/>
    <property type="molecule type" value="Genomic_DNA"/>
</dbReference>
<dbReference type="InterPro" id="IPR038538">
    <property type="entry name" value="MTERF_sf"/>
</dbReference>
<evidence type="ECO:0000256" key="2">
    <source>
        <dbReference type="ARBA" id="ARBA00022472"/>
    </source>
</evidence>
<proteinExistence type="inferred from homology"/>
<sequence length="288" mass="32878">MELEAIKEVIRKFPAFAYYSLDGKIKPVVEFLLDLGVPKSDIPTILTKRPQLCGISLTGNLIPTMAFLEDLGVDKRQWAKVIYRFPPLLTYSRQKLKATVDFLYEMGLSAENVGKVLTRCPNIISYSVEDKLRPTAEYFRSLEVDVAVLLHRSPQTFGLSIEANLKPVTEFFLEKGYSLGDVATMISRYGALYTFSLPDNLISKWEFLLTMVYPRSELIKFPQYFGYSLEDRIKPRYEIMRKCGVNAKANSSLKVSKPLNECAAGSFWWGTHNKVHQIIKQICTDSQF</sequence>
<keyword evidence="2" id="KW-0806">Transcription termination</keyword>
<dbReference type="PANTHER" id="PTHR13068">
    <property type="entry name" value="CGI-12 PROTEIN-RELATED"/>
    <property type="match status" value="1"/>
</dbReference>
<accession>A0ABD1WH84</accession>
<dbReference type="Proteomes" id="UP001604277">
    <property type="component" value="Unassembled WGS sequence"/>
</dbReference>
<dbReference type="AlphaFoldDB" id="A0ABD1WH84"/>
<organism evidence="4 5">
    <name type="scientific">Forsythia ovata</name>
    <dbReference type="NCBI Taxonomy" id="205694"/>
    <lineage>
        <taxon>Eukaryota</taxon>
        <taxon>Viridiplantae</taxon>
        <taxon>Streptophyta</taxon>
        <taxon>Embryophyta</taxon>
        <taxon>Tracheophyta</taxon>
        <taxon>Spermatophyta</taxon>
        <taxon>Magnoliopsida</taxon>
        <taxon>eudicotyledons</taxon>
        <taxon>Gunneridae</taxon>
        <taxon>Pentapetalae</taxon>
        <taxon>asterids</taxon>
        <taxon>lamiids</taxon>
        <taxon>Lamiales</taxon>
        <taxon>Oleaceae</taxon>
        <taxon>Forsythieae</taxon>
        <taxon>Forsythia</taxon>
    </lineage>
</organism>
<evidence type="ECO:0000256" key="3">
    <source>
        <dbReference type="ARBA" id="ARBA00022946"/>
    </source>
</evidence>
<comment type="similarity">
    <text evidence="1">Belongs to the mTERF family.</text>
</comment>
<keyword evidence="2" id="KW-0805">Transcription regulation</keyword>
<evidence type="ECO:0000313" key="5">
    <source>
        <dbReference type="Proteomes" id="UP001604277"/>
    </source>
</evidence>
<dbReference type="SMART" id="SM00733">
    <property type="entry name" value="Mterf"/>
    <property type="match status" value="7"/>
</dbReference>
<gene>
    <name evidence="4" type="ORF">Fot_09603</name>
</gene>
<name>A0ABD1WH84_9LAMI</name>
<keyword evidence="3" id="KW-0809">Transit peptide</keyword>
<reference evidence="5" key="1">
    <citation type="submission" date="2024-07" db="EMBL/GenBank/DDBJ databases">
        <title>Two chromosome-level genome assemblies of Korean endemic species Abeliophyllum distichum and Forsythia ovata (Oleaceae).</title>
        <authorList>
            <person name="Jang H."/>
        </authorList>
    </citation>
    <scope>NUCLEOTIDE SEQUENCE [LARGE SCALE GENOMIC DNA]</scope>
</reference>
<dbReference type="GO" id="GO:0006353">
    <property type="term" value="P:DNA-templated transcription termination"/>
    <property type="evidence" value="ECO:0007669"/>
    <property type="project" value="UniProtKB-KW"/>
</dbReference>
<protein>
    <submittedName>
        <fullName evidence="4">Mitochondrial transcription termination factor family protein</fullName>
    </submittedName>
</protein>
<dbReference type="InterPro" id="IPR003690">
    <property type="entry name" value="MTERF"/>
</dbReference>
<keyword evidence="5" id="KW-1185">Reference proteome</keyword>
<dbReference type="Pfam" id="PF02536">
    <property type="entry name" value="mTERF"/>
    <property type="match status" value="1"/>
</dbReference>
<evidence type="ECO:0000256" key="1">
    <source>
        <dbReference type="ARBA" id="ARBA00007692"/>
    </source>
</evidence>
<evidence type="ECO:0000313" key="4">
    <source>
        <dbReference type="EMBL" id="KAL2548073.1"/>
    </source>
</evidence>
<keyword evidence="2" id="KW-0804">Transcription</keyword>
<dbReference type="PANTHER" id="PTHR13068:SF9">
    <property type="entry name" value="TRANSCRIPTION TERMINATION FACTOR MTERF5, CHLOROPLASTIC"/>
    <property type="match status" value="1"/>
</dbReference>
<dbReference type="Gene3D" id="1.25.70.10">
    <property type="entry name" value="Transcription termination factor 3, mitochondrial"/>
    <property type="match status" value="1"/>
</dbReference>
<comment type="caution">
    <text evidence="4">The sequence shown here is derived from an EMBL/GenBank/DDBJ whole genome shotgun (WGS) entry which is preliminary data.</text>
</comment>